<organism evidence="2 3">
    <name type="scientific">Pleurodeles waltl</name>
    <name type="common">Iberian ribbed newt</name>
    <dbReference type="NCBI Taxonomy" id="8319"/>
    <lineage>
        <taxon>Eukaryota</taxon>
        <taxon>Metazoa</taxon>
        <taxon>Chordata</taxon>
        <taxon>Craniata</taxon>
        <taxon>Vertebrata</taxon>
        <taxon>Euteleostomi</taxon>
        <taxon>Amphibia</taxon>
        <taxon>Batrachia</taxon>
        <taxon>Caudata</taxon>
        <taxon>Salamandroidea</taxon>
        <taxon>Salamandridae</taxon>
        <taxon>Pleurodelinae</taxon>
        <taxon>Pleurodeles</taxon>
    </lineage>
</organism>
<feature type="non-terminal residue" evidence="2">
    <location>
        <position position="1"/>
    </location>
</feature>
<name>A0AAV7S894_PLEWA</name>
<accession>A0AAV7S894</accession>
<protein>
    <submittedName>
        <fullName evidence="2">Uncharacterized protein</fullName>
    </submittedName>
</protein>
<proteinExistence type="predicted"/>
<dbReference type="Proteomes" id="UP001066276">
    <property type="component" value="Chromosome 4_2"/>
</dbReference>
<reference evidence="2" key="1">
    <citation type="journal article" date="2022" name="bioRxiv">
        <title>Sequencing and chromosome-scale assembly of the giantPleurodeles waltlgenome.</title>
        <authorList>
            <person name="Brown T."/>
            <person name="Elewa A."/>
            <person name="Iarovenko S."/>
            <person name="Subramanian E."/>
            <person name="Araus A.J."/>
            <person name="Petzold A."/>
            <person name="Susuki M."/>
            <person name="Suzuki K.-i.T."/>
            <person name="Hayashi T."/>
            <person name="Toyoda A."/>
            <person name="Oliveira C."/>
            <person name="Osipova E."/>
            <person name="Leigh N.D."/>
            <person name="Simon A."/>
            <person name="Yun M.H."/>
        </authorList>
    </citation>
    <scope>NUCLEOTIDE SEQUENCE</scope>
    <source>
        <strain evidence="2">20211129_DDA</strain>
        <tissue evidence="2">Liver</tissue>
    </source>
</reference>
<feature type="region of interest" description="Disordered" evidence="1">
    <location>
        <begin position="1"/>
        <end position="87"/>
    </location>
</feature>
<dbReference type="EMBL" id="JANPWB010000008">
    <property type="protein sequence ID" value="KAJ1160380.1"/>
    <property type="molecule type" value="Genomic_DNA"/>
</dbReference>
<gene>
    <name evidence="2" type="ORF">NDU88_000882</name>
</gene>
<evidence type="ECO:0000256" key="1">
    <source>
        <dbReference type="SAM" id="MobiDB-lite"/>
    </source>
</evidence>
<comment type="caution">
    <text evidence="2">The sequence shown here is derived from an EMBL/GenBank/DDBJ whole genome shotgun (WGS) entry which is preliminary data.</text>
</comment>
<feature type="compositionally biased region" description="Basic and acidic residues" evidence="1">
    <location>
        <begin position="74"/>
        <end position="87"/>
    </location>
</feature>
<evidence type="ECO:0000313" key="2">
    <source>
        <dbReference type="EMBL" id="KAJ1160380.1"/>
    </source>
</evidence>
<feature type="compositionally biased region" description="Basic and acidic residues" evidence="1">
    <location>
        <begin position="7"/>
        <end position="29"/>
    </location>
</feature>
<keyword evidence="3" id="KW-1185">Reference proteome</keyword>
<feature type="compositionally biased region" description="Basic and acidic residues" evidence="1">
    <location>
        <begin position="42"/>
        <end position="67"/>
    </location>
</feature>
<sequence>ARSNGRTAEKRGAGGAKEGHPRTGCEMRARGRQSLEIPTLRGPEEISRSEKPRVYDRAKRCAEEPRRAVPGRAAGREHRAACPAARD</sequence>
<evidence type="ECO:0000313" key="3">
    <source>
        <dbReference type="Proteomes" id="UP001066276"/>
    </source>
</evidence>
<dbReference type="AlphaFoldDB" id="A0AAV7S894"/>